<proteinExistence type="predicted"/>
<evidence type="ECO:0000313" key="5">
    <source>
        <dbReference type="Proteomes" id="UP000265566"/>
    </source>
</evidence>
<evidence type="ECO:0000256" key="2">
    <source>
        <dbReference type="SAM" id="SignalP"/>
    </source>
</evidence>
<feature type="domain" description="Prolamin-like" evidence="3">
    <location>
        <begin position="32"/>
        <end position="107"/>
    </location>
</feature>
<dbReference type="InterPro" id="IPR040220">
    <property type="entry name" value="DD11"/>
</dbReference>
<dbReference type="Proteomes" id="UP000265566">
    <property type="component" value="Chromosome 8"/>
</dbReference>
<keyword evidence="1 2" id="KW-0732">Signal</keyword>
<feature type="chain" id="PRO_5017399958" evidence="2">
    <location>
        <begin position="21"/>
        <end position="195"/>
    </location>
</feature>
<dbReference type="EMBL" id="PSQE01000008">
    <property type="protein sequence ID" value="RHN41329.1"/>
    <property type="molecule type" value="Genomic_DNA"/>
</dbReference>
<evidence type="ECO:0000256" key="1">
    <source>
        <dbReference type="ARBA" id="ARBA00022729"/>
    </source>
</evidence>
<accession>A0A396GJM7</accession>
<organism evidence="4 5">
    <name type="scientific">Medicago truncatula</name>
    <name type="common">Barrel medic</name>
    <name type="synonym">Medicago tribuloides</name>
    <dbReference type="NCBI Taxonomy" id="3880"/>
    <lineage>
        <taxon>Eukaryota</taxon>
        <taxon>Viridiplantae</taxon>
        <taxon>Streptophyta</taxon>
        <taxon>Embryophyta</taxon>
        <taxon>Tracheophyta</taxon>
        <taxon>Spermatophyta</taxon>
        <taxon>Magnoliopsida</taxon>
        <taxon>eudicotyledons</taxon>
        <taxon>Gunneridae</taxon>
        <taxon>Pentapetalae</taxon>
        <taxon>rosids</taxon>
        <taxon>fabids</taxon>
        <taxon>Fabales</taxon>
        <taxon>Fabaceae</taxon>
        <taxon>Papilionoideae</taxon>
        <taxon>50 kb inversion clade</taxon>
        <taxon>NPAAA clade</taxon>
        <taxon>Hologalegina</taxon>
        <taxon>IRL clade</taxon>
        <taxon>Trifolieae</taxon>
        <taxon>Medicago</taxon>
    </lineage>
</organism>
<feature type="domain" description="Prolamin-like" evidence="3">
    <location>
        <begin position="120"/>
        <end position="191"/>
    </location>
</feature>
<dbReference type="Pfam" id="PF05617">
    <property type="entry name" value="Prolamin_like"/>
    <property type="match status" value="2"/>
</dbReference>
<evidence type="ECO:0000259" key="3">
    <source>
        <dbReference type="Pfam" id="PF05617"/>
    </source>
</evidence>
<dbReference type="InterPro" id="IPR008502">
    <property type="entry name" value="Prolamin-like"/>
</dbReference>
<dbReference type="PANTHER" id="PTHR31207:SF38">
    <property type="entry name" value="PROLAMIN-LIKE PROTEIN"/>
    <property type="match status" value="1"/>
</dbReference>
<dbReference type="AlphaFoldDB" id="A0A396GJM7"/>
<dbReference type="PANTHER" id="PTHR31207">
    <property type="entry name" value="ECA1 GAMETOGENESIS FAMILY PROTEIN (DUF784)-RELATED-RELATED"/>
    <property type="match status" value="1"/>
</dbReference>
<evidence type="ECO:0000313" key="4">
    <source>
        <dbReference type="EMBL" id="RHN41329.1"/>
    </source>
</evidence>
<feature type="signal peptide" evidence="2">
    <location>
        <begin position="1"/>
        <end position="20"/>
    </location>
</feature>
<protein>
    <submittedName>
        <fullName evidence="4">Putative Prolamin-like domain-containing protein</fullName>
    </submittedName>
</protein>
<dbReference type="Gramene" id="rna47639">
    <property type="protein sequence ID" value="RHN41329.1"/>
    <property type="gene ID" value="gene47639"/>
</dbReference>
<comment type="caution">
    <text evidence="4">The sequence shown here is derived from an EMBL/GenBank/DDBJ whole genome shotgun (WGS) entry which is preliminary data.</text>
</comment>
<sequence length="195" mass="22382">MARSSIYIVLVVFFFATALAKLTVNQQQYLRDCAVKMGKQCGTQFFNKLFTHDKTIITRDCCYKILQVGYSCHIKMTVFILENDPGFKNADRNDYLTKSDHIFQKCDRVTEPENQKFLAKCVEKIGADCGDQVYNNLTRDGSITKQCCKKLVKTGEKCHTNMAKALIRTPAMANIDPDEFLEKNQKIFDDCERTE</sequence>
<name>A0A396GJM7_MEDTR</name>
<gene>
    <name evidence="4" type="ORF">MtrunA17_Chr8g0364931</name>
</gene>
<reference evidence="5" key="1">
    <citation type="journal article" date="2018" name="Nat. Plants">
        <title>Whole-genome landscape of Medicago truncatula symbiotic genes.</title>
        <authorList>
            <person name="Pecrix Y."/>
            <person name="Staton S.E."/>
            <person name="Sallet E."/>
            <person name="Lelandais-Briere C."/>
            <person name="Moreau S."/>
            <person name="Carrere S."/>
            <person name="Blein T."/>
            <person name="Jardinaud M.F."/>
            <person name="Latrasse D."/>
            <person name="Zouine M."/>
            <person name="Zahm M."/>
            <person name="Kreplak J."/>
            <person name="Mayjonade B."/>
            <person name="Satge C."/>
            <person name="Perez M."/>
            <person name="Cauet S."/>
            <person name="Marande W."/>
            <person name="Chantry-Darmon C."/>
            <person name="Lopez-Roques C."/>
            <person name="Bouchez O."/>
            <person name="Berard A."/>
            <person name="Debelle F."/>
            <person name="Munos S."/>
            <person name="Bendahmane A."/>
            <person name="Berges H."/>
            <person name="Niebel A."/>
            <person name="Buitink J."/>
            <person name="Frugier F."/>
            <person name="Benhamed M."/>
            <person name="Crespi M."/>
            <person name="Gouzy J."/>
            <person name="Gamas P."/>
        </authorList>
    </citation>
    <scope>NUCLEOTIDE SEQUENCE [LARGE SCALE GENOMIC DNA]</scope>
    <source>
        <strain evidence="5">cv. Jemalong A17</strain>
    </source>
</reference>